<dbReference type="PANTHER" id="PTHR43568">
    <property type="entry name" value="P PROTEIN"/>
    <property type="match status" value="1"/>
</dbReference>
<dbReference type="RefSeq" id="WP_163179197.1">
    <property type="nucleotide sequence ID" value="NZ_JAAIWM010000002.1"/>
</dbReference>
<dbReference type="InterPro" id="IPR004680">
    <property type="entry name" value="Cit_transptr-like_dom"/>
</dbReference>
<evidence type="ECO:0000259" key="9">
    <source>
        <dbReference type="Pfam" id="PF03600"/>
    </source>
</evidence>
<evidence type="ECO:0000256" key="3">
    <source>
        <dbReference type="ARBA" id="ARBA00022448"/>
    </source>
</evidence>
<evidence type="ECO:0000256" key="4">
    <source>
        <dbReference type="ARBA" id="ARBA00022475"/>
    </source>
</evidence>
<organism evidence="10 11">
    <name type="scientific">Bacillus mesophilus</name>
    <dbReference type="NCBI Taxonomy" id="1808955"/>
    <lineage>
        <taxon>Bacteria</taxon>
        <taxon>Bacillati</taxon>
        <taxon>Bacillota</taxon>
        <taxon>Bacilli</taxon>
        <taxon>Bacillales</taxon>
        <taxon>Bacillaceae</taxon>
        <taxon>Bacillus</taxon>
    </lineage>
</organism>
<evidence type="ECO:0000313" key="10">
    <source>
        <dbReference type="EMBL" id="NEY71765.1"/>
    </source>
</evidence>
<evidence type="ECO:0000256" key="2">
    <source>
        <dbReference type="ARBA" id="ARBA00009843"/>
    </source>
</evidence>
<dbReference type="InterPro" id="IPR000802">
    <property type="entry name" value="Arsenical_pump_ArsB"/>
</dbReference>
<dbReference type="CDD" id="cd01116">
    <property type="entry name" value="P_permease"/>
    <property type="match status" value="1"/>
</dbReference>
<keyword evidence="5 8" id="KW-0812">Transmembrane</keyword>
<evidence type="ECO:0000256" key="1">
    <source>
        <dbReference type="ARBA" id="ARBA00004651"/>
    </source>
</evidence>
<keyword evidence="7 8" id="KW-0472">Membrane</keyword>
<feature type="transmembrane region" description="Helical" evidence="8">
    <location>
        <begin position="94"/>
        <end position="121"/>
    </location>
</feature>
<accession>A0A6M0Q602</accession>
<evidence type="ECO:0000313" key="11">
    <source>
        <dbReference type="Proteomes" id="UP000481043"/>
    </source>
</evidence>
<dbReference type="PANTHER" id="PTHR43568:SF1">
    <property type="entry name" value="P PROTEIN"/>
    <property type="match status" value="1"/>
</dbReference>
<keyword evidence="6 8" id="KW-1133">Transmembrane helix</keyword>
<protein>
    <submittedName>
        <fullName evidence="10">ArsB/NhaD family transporter</fullName>
    </submittedName>
</protein>
<feature type="transmembrane region" description="Helical" evidence="8">
    <location>
        <begin position="359"/>
        <end position="389"/>
    </location>
</feature>
<dbReference type="PRINTS" id="PR00758">
    <property type="entry name" value="ARSENICPUMP"/>
</dbReference>
<feature type="transmembrane region" description="Helical" evidence="8">
    <location>
        <begin position="228"/>
        <end position="261"/>
    </location>
</feature>
<dbReference type="Pfam" id="PF03600">
    <property type="entry name" value="CitMHS"/>
    <property type="match status" value="1"/>
</dbReference>
<evidence type="ECO:0000256" key="8">
    <source>
        <dbReference type="SAM" id="Phobius"/>
    </source>
</evidence>
<feature type="transmembrane region" description="Helical" evidence="8">
    <location>
        <begin position="25"/>
        <end position="43"/>
    </location>
</feature>
<comment type="caution">
    <text evidence="10">The sequence shown here is derived from an EMBL/GenBank/DDBJ whole genome shotgun (WGS) entry which is preliminary data.</text>
</comment>
<feature type="domain" description="Citrate transporter-like" evidence="9">
    <location>
        <begin position="14"/>
        <end position="367"/>
    </location>
</feature>
<evidence type="ECO:0000256" key="6">
    <source>
        <dbReference type="ARBA" id="ARBA00022989"/>
    </source>
</evidence>
<dbReference type="AlphaFoldDB" id="A0A6M0Q602"/>
<feature type="transmembrane region" description="Helical" evidence="8">
    <location>
        <begin position="321"/>
        <end position="347"/>
    </location>
</feature>
<dbReference type="Proteomes" id="UP000481043">
    <property type="component" value="Unassembled WGS sequence"/>
</dbReference>
<feature type="transmembrane region" description="Helical" evidence="8">
    <location>
        <begin position="133"/>
        <end position="152"/>
    </location>
</feature>
<dbReference type="InterPro" id="IPR051475">
    <property type="entry name" value="Diverse_Ion_Transporter"/>
</dbReference>
<feature type="transmembrane region" description="Helical" evidence="8">
    <location>
        <begin position="281"/>
        <end position="300"/>
    </location>
</feature>
<keyword evidence="3" id="KW-0813">Transport</keyword>
<dbReference type="GO" id="GO:0005886">
    <property type="term" value="C:plasma membrane"/>
    <property type="evidence" value="ECO:0007669"/>
    <property type="project" value="UniProtKB-SubCell"/>
</dbReference>
<feature type="transmembrane region" description="Helical" evidence="8">
    <location>
        <begin position="401"/>
        <end position="422"/>
    </location>
</feature>
<dbReference type="EMBL" id="JAAIWM010000002">
    <property type="protein sequence ID" value="NEY71765.1"/>
    <property type="molecule type" value="Genomic_DNA"/>
</dbReference>
<keyword evidence="4" id="KW-1003">Cell membrane</keyword>
<feature type="transmembrane region" description="Helical" evidence="8">
    <location>
        <begin position="55"/>
        <end position="82"/>
    </location>
</feature>
<gene>
    <name evidence="10" type="ORF">G4D63_08395</name>
</gene>
<evidence type="ECO:0000256" key="7">
    <source>
        <dbReference type="ARBA" id="ARBA00023136"/>
    </source>
</evidence>
<comment type="similarity">
    <text evidence="2">Belongs to the CitM (TC 2.A.11) transporter family.</text>
</comment>
<keyword evidence="11" id="KW-1185">Reference proteome</keyword>
<reference evidence="10 11" key="1">
    <citation type="submission" date="2020-02" db="EMBL/GenBank/DDBJ databases">
        <title>Bacillus aquiflavi sp. nov., isolated from yellow water of strong flavor Chinese baijiu in Yibin region of China.</title>
        <authorList>
            <person name="Xie J."/>
        </authorList>
    </citation>
    <scope>NUCLEOTIDE SEQUENCE [LARGE SCALE GENOMIC DNA]</scope>
    <source>
        <strain evidence="10 11">SA4</strain>
    </source>
</reference>
<sequence length="429" mass="46828">MITVLTCLIFIGSYILIISEKIDRTLVAGMGGVLMLIVGVFDTEKAFLTYIDWNTIALLFAMMILVSVTSKTGIFEFIAIALAKGVKGHAIPLLFMLSLVTALGSAFLANVTTVLLLVPILFKIVKILQVPAIPYLIGIILSANIGGTATLIGDPPNMMIGQSVKHLTFNDFLVHLSPVAIFIFLMVMFGIIVSYRNRLIVSETNRLQLMALDPKQFINKDSSLLPSIAVLLITICGFVLNPLLHIELTSIALAGAVLILLLTRHTIKAEKVLKEVDWPTLFFFIGLFLLVGGIEEVGIIDELARGIIYYTEGDLPKTALLILWLTGLFSGIVDNIPFVAAMIPVIIEFQDYGMTNLDPLWWSLALGACLGGNGTLLGASSNLVVVGLALKEKVHIQFIDFMKIGIPVVVASLIVCTVYIYFRYLLPFL</sequence>
<dbReference type="GO" id="GO:0015105">
    <property type="term" value="F:arsenite transmembrane transporter activity"/>
    <property type="evidence" value="ECO:0007669"/>
    <property type="project" value="InterPro"/>
</dbReference>
<feature type="transmembrane region" description="Helical" evidence="8">
    <location>
        <begin position="172"/>
        <end position="195"/>
    </location>
</feature>
<evidence type="ECO:0000256" key="5">
    <source>
        <dbReference type="ARBA" id="ARBA00022692"/>
    </source>
</evidence>
<proteinExistence type="inferred from homology"/>
<name>A0A6M0Q602_9BACI</name>
<comment type="subcellular location">
    <subcellularLocation>
        <location evidence="1">Cell membrane</location>
        <topology evidence="1">Multi-pass membrane protein</topology>
    </subcellularLocation>
</comment>